<dbReference type="AlphaFoldDB" id="A0A1F5ITL2"/>
<evidence type="ECO:0000313" key="2">
    <source>
        <dbReference type="EMBL" id="OGE19677.1"/>
    </source>
</evidence>
<protein>
    <submittedName>
        <fullName evidence="2">Uncharacterized protein</fullName>
    </submittedName>
</protein>
<comment type="caution">
    <text evidence="2">The sequence shown here is derived from an EMBL/GenBank/DDBJ whole genome shotgun (WGS) entry which is preliminary data.</text>
</comment>
<evidence type="ECO:0000313" key="3">
    <source>
        <dbReference type="Proteomes" id="UP000176336"/>
    </source>
</evidence>
<dbReference type="EMBL" id="MFCR01000002">
    <property type="protein sequence ID" value="OGE19677.1"/>
    <property type="molecule type" value="Genomic_DNA"/>
</dbReference>
<dbReference type="Proteomes" id="UP000176336">
    <property type="component" value="Unassembled WGS sequence"/>
</dbReference>
<keyword evidence="1" id="KW-0472">Membrane</keyword>
<proteinExistence type="predicted"/>
<sequence length="97" mass="11424">MNQIEDLNSRDQEAIKRLLAIDPSSLNYAQILHLRARRSYLSNEQKFKYCGVLYFPRPFLYQDIKNALKFLSIFTNQIILAIISGLIVYWIIKLSGW</sequence>
<reference evidence="2 3" key="1">
    <citation type="journal article" date="2016" name="Nat. Commun.">
        <title>Thousands of microbial genomes shed light on interconnected biogeochemical processes in an aquifer system.</title>
        <authorList>
            <person name="Anantharaman K."/>
            <person name="Brown C.T."/>
            <person name="Hug L.A."/>
            <person name="Sharon I."/>
            <person name="Castelle C.J."/>
            <person name="Probst A.J."/>
            <person name="Thomas B.C."/>
            <person name="Singh A."/>
            <person name="Wilkins M.J."/>
            <person name="Karaoz U."/>
            <person name="Brodie E.L."/>
            <person name="Williams K.H."/>
            <person name="Hubbard S.S."/>
            <person name="Banfield J.F."/>
        </authorList>
    </citation>
    <scope>NUCLEOTIDE SEQUENCE [LARGE SCALE GENOMIC DNA]</scope>
</reference>
<organism evidence="2 3">
    <name type="scientific">Candidatus Daviesbacteria bacterium RIFCSPHIGHO2_01_FULL_41_23</name>
    <dbReference type="NCBI Taxonomy" id="1797764"/>
    <lineage>
        <taxon>Bacteria</taxon>
        <taxon>Candidatus Daviesiibacteriota</taxon>
    </lineage>
</organism>
<feature type="transmembrane region" description="Helical" evidence="1">
    <location>
        <begin position="70"/>
        <end position="92"/>
    </location>
</feature>
<keyword evidence="1" id="KW-0812">Transmembrane</keyword>
<name>A0A1F5ITL2_9BACT</name>
<accession>A0A1F5ITL2</accession>
<evidence type="ECO:0000256" key="1">
    <source>
        <dbReference type="SAM" id="Phobius"/>
    </source>
</evidence>
<keyword evidence="1" id="KW-1133">Transmembrane helix</keyword>
<gene>
    <name evidence="2" type="ORF">A2871_03390</name>
</gene>